<evidence type="ECO:0000313" key="15">
    <source>
        <dbReference type="EMBL" id="KFO21265.1"/>
    </source>
</evidence>
<feature type="compositionally biased region" description="Basic and acidic residues" evidence="11">
    <location>
        <begin position="109"/>
        <end position="119"/>
    </location>
</feature>
<dbReference type="AlphaFoldDB" id="A0A091CUG5"/>
<dbReference type="CDD" id="cd00191">
    <property type="entry name" value="TY"/>
    <property type="match status" value="1"/>
</dbReference>
<dbReference type="Proteomes" id="UP000028990">
    <property type="component" value="Unassembled WGS sequence"/>
</dbReference>
<gene>
    <name evidence="15" type="ORF">H920_17313</name>
</gene>
<keyword evidence="6" id="KW-0340">Growth factor binding</keyword>
<evidence type="ECO:0000256" key="5">
    <source>
        <dbReference type="ARBA" id="ARBA00023180"/>
    </source>
</evidence>
<keyword evidence="2" id="KW-0964">Secreted</keyword>
<comment type="caution">
    <text evidence="10">Lacks conserved residue(s) required for the propagation of feature annotation.</text>
</comment>
<dbReference type="FunFam" id="4.10.40.20:FF:000005">
    <property type="entry name" value="Insulin-like growth factor-binding protein 6"/>
    <property type="match status" value="1"/>
</dbReference>
<evidence type="ECO:0000259" key="13">
    <source>
        <dbReference type="PROSITE" id="PS51162"/>
    </source>
</evidence>
<dbReference type="PROSITE" id="PS51323">
    <property type="entry name" value="IGFBP_N_2"/>
    <property type="match status" value="1"/>
</dbReference>
<dbReference type="InterPro" id="IPR000867">
    <property type="entry name" value="IGFBP-like"/>
</dbReference>
<dbReference type="EMBL" id="KN124398">
    <property type="protein sequence ID" value="KFO21265.1"/>
    <property type="molecule type" value="Genomic_DNA"/>
</dbReference>
<comment type="subcellular location">
    <subcellularLocation>
        <location evidence="1">Secreted</location>
    </subcellularLocation>
</comment>
<proteinExistence type="predicted"/>
<dbReference type="PANTHER" id="PTHR11551">
    <property type="entry name" value="INSULIN-LIKE GROWTH FACTOR BINDING PROTEIN"/>
    <property type="match status" value="1"/>
</dbReference>
<keyword evidence="5" id="KW-0325">Glycoprotein</keyword>
<dbReference type="eggNOG" id="ENOG502QV3Q">
    <property type="taxonomic scope" value="Eukaryota"/>
</dbReference>
<dbReference type="GO" id="GO:0001968">
    <property type="term" value="F:fibronectin binding"/>
    <property type="evidence" value="ECO:0007669"/>
    <property type="project" value="TreeGrafter"/>
</dbReference>
<dbReference type="SMART" id="SM00121">
    <property type="entry name" value="IB"/>
    <property type="match status" value="1"/>
</dbReference>
<feature type="region of interest" description="Disordered" evidence="11">
    <location>
        <begin position="203"/>
        <end position="237"/>
    </location>
</feature>
<evidence type="ECO:0000256" key="9">
    <source>
        <dbReference type="ARBA" id="ARBA00071228"/>
    </source>
</evidence>
<evidence type="ECO:0000256" key="7">
    <source>
        <dbReference type="ARBA" id="ARBA00056428"/>
    </source>
</evidence>
<accession>A0A091CUG5</accession>
<dbReference type="Gene3D" id="4.10.800.10">
    <property type="entry name" value="Thyroglobulin type-1"/>
    <property type="match status" value="1"/>
</dbReference>
<dbReference type="Gene3D" id="4.10.40.20">
    <property type="match status" value="1"/>
</dbReference>
<dbReference type="InterPro" id="IPR022321">
    <property type="entry name" value="IGFBP_1-6_chordata"/>
</dbReference>
<evidence type="ECO:0000256" key="11">
    <source>
        <dbReference type="SAM" id="MobiDB-lite"/>
    </source>
</evidence>
<dbReference type="SUPFAM" id="SSF57610">
    <property type="entry name" value="Thyroglobulin type-1 domain"/>
    <property type="match status" value="1"/>
</dbReference>
<dbReference type="SUPFAM" id="SSF57184">
    <property type="entry name" value="Growth factor receptor domain"/>
    <property type="match status" value="1"/>
</dbReference>
<feature type="signal peptide" evidence="12">
    <location>
        <begin position="1"/>
        <end position="26"/>
    </location>
</feature>
<evidence type="ECO:0000256" key="8">
    <source>
        <dbReference type="ARBA" id="ARBA00063214"/>
    </source>
</evidence>
<evidence type="ECO:0000313" key="16">
    <source>
        <dbReference type="Proteomes" id="UP000028990"/>
    </source>
</evidence>
<evidence type="ECO:0000256" key="12">
    <source>
        <dbReference type="SAM" id="SignalP"/>
    </source>
</evidence>
<dbReference type="InterPro" id="IPR036857">
    <property type="entry name" value="Thyroglobulin_1_sf"/>
</dbReference>
<dbReference type="PROSITE" id="PS00484">
    <property type="entry name" value="THYROGLOBULIN_1_1"/>
    <property type="match status" value="1"/>
</dbReference>
<dbReference type="FunFam" id="4.10.800.10:FF:000010">
    <property type="entry name" value="Insulin-like growth factor binding protein 6"/>
    <property type="match status" value="1"/>
</dbReference>
<evidence type="ECO:0000256" key="4">
    <source>
        <dbReference type="ARBA" id="ARBA00023157"/>
    </source>
</evidence>
<comment type="function">
    <text evidence="7">IGF-binding proteins prolong the half-life of the IGFs and have been shown to either inhibit or stimulate the growth promoting effects of the IGFs on cell culture. They alter the interaction of IGFs with their cell surface receptors. Activates the MAPK signaling pathway and induces cell migration.</text>
</comment>
<evidence type="ECO:0000256" key="2">
    <source>
        <dbReference type="ARBA" id="ARBA00022525"/>
    </source>
</evidence>
<dbReference type="GO" id="GO:0031994">
    <property type="term" value="F:insulin-like growth factor I binding"/>
    <property type="evidence" value="ECO:0007669"/>
    <property type="project" value="TreeGrafter"/>
</dbReference>
<sequence>MTPDGLPPPLLLLTLLLAVCPGGSLTRCPDCGQGVQAGCPEGCVEEDGGPPPAQKCAEAKGCVRREGQLCGVYTPFCASGLQCRPPEGQEEPLRALLMGRGRCRQARVPTEETPKENKPHGSATRSQDVNRREQQKNPGTSTTPARPNPGGIQDTDMGPCRRHLDSVLQQLQTEIFRGAQTLYVPNCDHRGFYRKRQCRSSQRQRRGPCWCVDRMGQPLPGSTEGEGSSHCPAGSSG</sequence>
<reference evidence="15 16" key="1">
    <citation type="submission" date="2013-11" db="EMBL/GenBank/DDBJ databases">
        <title>The Damaraland mole rat (Fukomys damarensis) genome and evolution of African mole rats.</title>
        <authorList>
            <person name="Gladyshev V.N."/>
            <person name="Fang X."/>
        </authorList>
    </citation>
    <scope>NUCLEOTIDE SEQUENCE [LARGE SCALE GENOMIC DNA]</scope>
    <source>
        <tissue evidence="15">Liver</tissue>
    </source>
</reference>
<dbReference type="InterPro" id="IPR009030">
    <property type="entry name" value="Growth_fac_rcpt_cys_sf"/>
</dbReference>
<comment type="subunit">
    <text evidence="8">Interacts (via C-terminal domain) with PHB2.</text>
</comment>
<dbReference type="PRINTS" id="PR01982">
    <property type="entry name" value="IGFBPFAMILY6"/>
</dbReference>
<evidence type="ECO:0000256" key="10">
    <source>
        <dbReference type="PROSITE-ProRule" id="PRU00500"/>
    </source>
</evidence>
<dbReference type="PANTHER" id="PTHR11551:SF14">
    <property type="entry name" value="INSULIN-LIKE GROWTH FACTOR-BINDING PROTEIN 6"/>
    <property type="match status" value="1"/>
</dbReference>
<dbReference type="GO" id="GO:0005615">
    <property type="term" value="C:extracellular space"/>
    <property type="evidence" value="ECO:0007669"/>
    <property type="project" value="TreeGrafter"/>
</dbReference>
<keyword evidence="3 12" id="KW-0732">Signal</keyword>
<dbReference type="PRINTS" id="PR01976">
    <property type="entry name" value="IGFBPFAMILY"/>
</dbReference>
<feature type="domain" description="Thyroglobulin type-1" evidence="13">
    <location>
        <begin position="157"/>
        <end position="231"/>
    </location>
</feature>
<feature type="chain" id="PRO_5001871078" description="Insulin-like growth factor-binding protein 6" evidence="12">
    <location>
        <begin position="27"/>
        <end position="237"/>
    </location>
</feature>
<dbReference type="OrthoDB" id="8875634at2759"/>
<keyword evidence="16" id="KW-1185">Reference proteome</keyword>
<feature type="domain" description="IGFBP N-terminal" evidence="14">
    <location>
        <begin position="24"/>
        <end position="106"/>
    </location>
</feature>
<organism evidence="15 16">
    <name type="scientific">Fukomys damarensis</name>
    <name type="common">Damaraland mole rat</name>
    <name type="synonym">Cryptomys damarensis</name>
    <dbReference type="NCBI Taxonomy" id="885580"/>
    <lineage>
        <taxon>Eukaryota</taxon>
        <taxon>Metazoa</taxon>
        <taxon>Chordata</taxon>
        <taxon>Craniata</taxon>
        <taxon>Vertebrata</taxon>
        <taxon>Euteleostomi</taxon>
        <taxon>Mammalia</taxon>
        <taxon>Eutheria</taxon>
        <taxon>Euarchontoglires</taxon>
        <taxon>Glires</taxon>
        <taxon>Rodentia</taxon>
        <taxon>Hystricomorpha</taxon>
        <taxon>Bathyergidae</taxon>
        <taxon>Fukomys</taxon>
    </lineage>
</organism>
<dbReference type="OMA" id="CVDELGA"/>
<dbReference type="STRING" id="885580.ENSFDAP00000020646"/>
<name>A0A091CUG5_FUKDA</name>
<feature type="compositionally biased region" description="Polar residues" evidence="11">
    <location>
        <begin position="136"/>
        <end position="145"/>
    </location>
</feature>
<evidence type="ECO:0000256" key="1">
    <source>
        <dbReference type="ARBA" id="ARBA00004613"/>
    </source>
</evidence>
<dbReference type="GO" id="GO:0043567">
    <property type="term" value="P:regulation of insulin-like growth factor receptor signaling pathway"/>
    <property type="evidence" value="ECO:0007669"/>
    <property type="project" value="TreeGrafter"/>
</dbReference>
<dbReference type="GO" id="GO:0031995">
    <property type="term" value="F:insulin-like growth factor II binding"/>
    <property type="evidence" value="ECO:0007669"/>
    <property type="project" value="TreeGrafter"/>
</dbReference>
<protein>
    <recommendedName>
        <fullName evidence="9">Insulin-like growth factor-binding protein 6</fullName>
    </recommendedName>
</protein>
<dbReference type="PROSITE" id="PS51162">
    <property type="entry name" value="THYROGLOBULIN_1_2"/>
    <property type="match status" value="1"/>
</dbReference>
<dbReference type="InterPro" id="IPR022326">
    <property type="entry name" value="IGFBP-6"/>
</dbReference>
<evidence type="ECO:0000259" key="14">
    <source>
        <dbReference type="PROSITE" id="PS51323"/>
    </source>
</evidence>
<keyword evidence="4 10" id="KW-1015">Disulfide bond</keyword>
<dbReference type="SMART" id="SM00211">
    <property type="entry name" value="TY"/>
    <property type="match status" value="1"/>
</dbReference>
<feature type="region of interest" description="Disordered" evidence="11">
    <location>
        <begin position="104"/>
        <end position="160"/>
    </location>
</feature>
<evidence type="ECO:0000256" key="6">
    <source>
        <dbReference type="ARBA" id="ARBA00023183"/>
    </source>
</evidence>
<dbReference type="InterPro" id="IPR000716">
    <property type="entry name" value="Thyroglobulin_1"/>
</dbReference>
<dbReference type="Pfam" id="PF00086">
    <property type="entry name" value="Thyroglobulin_1"/>
    <property type="match status" value="1"/>
</dbReference>
<feature type="disulfide bond" evidence="10">
    <location>
        <begin position="211"/>
        <end position="231"/>
    </location>
</feature>
<evidence type="ECO:0000256" key="3">
    <source>
        <dbReference type="ARBA" id="ARBA00022729"/>
    </source>
</evidence>